<accession>A0A839UMQ2</accession>
<dbReference type="InterPro" id="IPR021284">
    <property type="entry name" value="DUF2750"/>
</dbReference>
<organism evidence="1 2">
    <name type="scientific">Simiduia aestuariiviva</name>
    <dbReference type="NCBI Taxonomy" id="1510459"/>
    <lineage>
        <taxon>Bacteria</taxon>
        <taxon>Pseudomonadati</taxon>
        <taxon>Pseudomonadota</taxon>
        <taxon>Gammaproteobacteria</taxon>
        <taxon>Cellvibrionales</taxon>
        <taxon>Cellvibrionaceae</taxon>
        <taxon>Simiduia</taxon>
    </lineage>
</organism>
<evidence type="ECO:0008006" key="3">
    <source>
        <dbReference type="Google" id="ProtNLM"/>
    </source>
</evidence>
<keyword evidence="2" id="KW-1185">Reference proteome</keyword>
<sequence length="120" mass="13831">MTELSDDFDENYDRFVVEVAEHGIVWALEGEDGFAVCPSLRHEETDVMPFWSSRELAEAVCVDEWEVYKAVPIDLEEFLDDWLPGMHEDVIIVGINWNEDLEGAEEEPLDLLEDLEEELG</sequence>
<reference evidence="1 2" key="1">
    <citation type="submission" date="2020-08" db="EMBL/GenBank/DDBJ databases">
        <title>Genomic Encyclopedia of Type Strains, Phase III (KMG-III): the genomes of soil and plant-associated and newly described type strains.</title>
        <authorList>
            <person name="Whitman W."/>
        </authorList>
    </citation>
    <scope>NUCLEOTIDE SEQUENCE [LARGE SCALE GENOMIC DNA]</scope>
    <source>
        <strain evidence="1 2">CECT 8571</strain>
    </source>
</reference>
<evidence type="ECO:0000313" key="1">
    <source>
        <dbReference type="EMBL" id="MBB3166848.1"/>
    </source>
</evidence>
<dbReference type="EMBL" id="JACHXZ010000001">
    <property type="protein sequence ID" value="MBB3166848.1"/>
    <property type="molecule type" value="Genomic_DNA"/>
</dbReference>
<comment type="caution">
    <text evidence="1">The sequence shown here is derived from an EMBL/GenBank/DDBJ whole genome shotgun (WGS) entry which is preliminary data.</text>
</comment>
<dbReference type="RefSeq" id="WP_183907201.1">
    <property type="nucleotide sequence ID" value="NZ_JACHXZ010000001.1"/>
</dbReference>
<name>A0A839UMQ2_9GAMM</name>
<proteinExistence type="predicted"/>
<evidence type="ECO:0000313" key="2">
    <source>
        <dbReference type="Proteomes" id="UP000559987"/>
    </source>
</evidence>
<gene>
    <name evidence="1" type="ORF">FHS30_000024</name>
</gene>
<dbReference type="Pfam" id="PF11042">
    <property type="entry name" value="DUF2750"/>
    <property type="match status" value="1"/>
</dbReference>
<dbReference type="Proteomes" id="UP000559987">
    <property type="component" value="Unassembled WGS sequence"/>
</dbReference>
<dbReference type="AlphaFoldDB" id="A0A839UMQ2"/>
<protein>
    <recommendedName>
        <fullName evidence="3">DUF2750 domain-containing protein</fullName>
    </recommendedName>
</protein>